<dbReference type="AlphaFoldDB" id="A0A4Y2S0Y1"/>
<dbReference type="EMBL" id="BGPR01148566">
    <property type="protein sequence ID" value="GBN80915.1"/>
    <property type="molecule type" value="Genomic_DNA"/>
</dbReference>
<feature type="compositionally biased region" description="Basic and acidic residues" evidence="1">
    <location>
        <begin position="18"/>
        <end position="29"/>
    </location>
</feature>
<evidence type="ECO:0000256" key="1">
    <source>
        <dbReference type="SAM" id="MobiDB-lite"/>
    </source>
</evidence>
<feature type="region of interest" description="Disordered" evidence="1">
    <location>
        <begin position="1"/>
        <end position="32"/>
    </location>
</feature>
<feature type="region of interest" description="Disordered" evidence="1">
    <location>
        <begin position="63"/>
        <end position="95"/>
    </location>
</feature>
<sequence length="95" mass="10083">MTATAIVRPESSVLGHRPGPDPSRRRYEDPSPSIIIPSGEASACLLIGVHSYPCTRSAVTRQVTRPGKCRPGGLQPQRQHPKQHGGTGTLGATSF</sequence>
<name>A0A4Y2S0Y1_ARAVE</name>
<protein>
    <submittedName>
        <fullName evidence="2">Uncharacterized protein</fullName>
    </submittedName>
</protein>
<proteinExistence type="predicted"/>
<evidence type="ECO:0000313" key="2">
    <source>
        <dbReference type="EMBL" id="GBN80915.1"/>
    </source>
</evidence>
<evidence type="ECO:0000313" key="3">
    <source>
        <dbReference type="Proteomes" id="UP000499080"/>
    </source>
</evidence>
<dbReference type="Proteomes" id="UP000499080">
    <property type="component" value="Unassembled WGS sequence"/>
</dbReference>
<comment type="caution">
    <text evidence="2">The sequence shown here is derived from an EMBL/GenBank/DDBJ whole genome shotgun (WGS) entry which is preliminary data.</text>
</comment>
<organism evidence="2 3">
    <name type="scientific">Araneus ventricosus</name>
    <name type="common">Orbweaver spider</name>
    <name type="synonym">Epeira ventricosa</name>
    <dbReference type="NCBI Taxonomy" id="182803"/>
    <lineage>
        <taxon>Eukaryota</taxon>
        <taxon>Metazoa</taxon>
        <taxon>Ecdysozoa</taxon>
        <taxon>Arthropoda</taxon>
        <taxon>Chelicerata</taxon>
        <taxon>Arachnida</taxon>
        <taxon>Araneae</taxon>
        <taxon>Araneomorphae</taxon>
        <taxon>Entelegynae</taxon>
        <taxon>Araneoidea</taxon>
        <taxon>Araneidae</taxon>
        <taxon>Araneus</taxon>
    </lineage>
</organism>
<keyword evidence="3" id="KW-1185">Reference proteome</keyword>
<accession>A0A4Y2S0Y1</accession>
<reference evidence="2 3" key="1">
    <citation type="journal article" date="2019" name="Sci. Rep.">
        <title>Orb-weaving spider Araneus ventricosus genome elucidates the spidroin gene catalogue.</title>
        <authorList>
            <person name="Kono N."/>
            <person name="Nakamura H."/>
            <person name="Ohtoshi R."/>
            <person name="Moran D.A.P."/>
            <person name="Shinohara A."/>
            <person name="Yoshida Y."/>
            <person name="Fujiwara M."/>
            <person name="Mori M."/>
            <person name="Tomita M."/>
            <person name="Arakawa K."/>
        </authorList>
    </citation>
    <scope>NUCLEOTIDE SEQUENCE [LARGE SCALE GENOMIC DNA]</scope>
</reference>
<gene>
    <name evidence="2" type="ORF">AVEN_159634_1</name>
</gene>